<dbReference type="PRINTS" id="PR00604">
    <property type="entry name" value="CYTCHRMECIAB"/>
</dbReference>
<protein>
    <submittedName>
        <fullName evidence="10">C-type cytochrome</fullName>
    </submittedName>
</protein>
<dbReference type="SUPFAM" id="SSF46626">
    <property type="entry name" value="Cytochrome c"/>
    <property type="match status" value="2"/>
</dbReference>
<accession>A0A4R5PLS8</accession>
<dbReference type="OrthoDB" id="9779283at2"/>
<evidence type="ECO:0000313" key="11">
    <source>
        <dbReference type="Proteomes" id="UP000295131"/>
    </source>
</evidence>
<dbReference type="GO" id="GO:0009055">
    <property type="term" value="F:electron transfer activity"/>
    <property type="evidence" value="ECO:0007669"/>
    <property type="project" value="InterPro"/>
</dbReference>
<evidence type="ECO:0000256" key="4">
    <source>
        <dbReference type="ARBA" id="ARBA00022982"/>
    </source>
</evidence>
<comment type="caution">
    <text evidence="10">The sequence shown here is derived from an EMBL/GenBank/DDBJ whole genome shotgun (WGS) entry which is preliminary data.</text>
</comment>
<feature type="domain" description="Cytochrome c" evidence="9">
    <location>
        <begin position="27"/>
        <end position="130"/>
    </location>
</feature>
<sequence length="377" mass="39751">MSKSRKVAFGLAFAAGLVLLPQWASAADAAHGEKIFARCKACHAVGEGAKNRAGPQLNGIFGRAAGSAEDYRYSDAMKDAGAQGLVWNDDTLAAYLAAPKNFIKGNKMAFGGLKKPADVADLLDWLKTASGGAPAAEEEMAGLSKTTGQGSKEPVPGNAAPHAGSDMAEASSEPPHGTYNLGRRATDAEVAAWDIDVRPDGTGLPVGQGNAIDGEALFTEHCAACHGDFGEGTGRWPVLAGGQGTLTNDRPVKTIGSYWPYLSTVYDYVRRAMPFGNARALNNDDVYAITAYLLYLNDVVTEDDFTLSNENFGDIHLPNEDGFKPDDRLEEPEYAGKAEPCMSECKRGPVKVDMRAAVLDVTPDADNGEEVGSGSVD</sequence>
<feature type="signal peptide" evidence="8">
    <location>
        <begin position="1"/>
        <end position="26"/>
    </location>
</feature>
<dbReference type="InterPro" id="IPR009056">
    <property type="entry name" value="Cyt_c-like_dom"/>
</dbReference>
<keyword evidence="5 6" id="KW-0408">Iron</keyword>
<dbReference type="InterPro" id="IPR036909">
    <property type="entry name" value="Cyt_c-like_dom_sf"/>
</dbReference>
<gene>
    <name evidence="10" type="ORF">E2A64_13630</name>
</gene>
<feature type="region of interest" description="Disordered" evidence="7">
    <location>
        <begin position="136"/>
        <end position="181"/>
    </location>
</feature>
<dbReference type="Pfam" id="PF00034">
    <property type="entry name" value="Cytochrom_C"/>
    <property type="match status" value="2"/>
</dbReference>
<evidence type="ECO:0000256" key="5">
    <source>
        <dbReference type="ARBA" id="ARBA00023004"/>
    </source>
</evidence>
<keyword evidence="2 6" id="KW-0349">Heme</keyword>
<feature type="domain" description="Cytochrome c" evidence="9">
    <location>
        <begin position="209"/>
        <end position="297"/>
    </location>
</feature>
<keyword evidence="4" id="KW-0249">Electron transport</keyword>
<dbReference type="EMBL" id="SMSI01000002">
    <property type="protein sequence ID" value="TDH36308.1"/>
    <property type="molecule type" value="Genomic_DNA"/>
</dbReference>
<feature type="chain" id="PRO_5020738340" evidence="8">
    <location>
        <begin position="27"/>
        <end position="377"/>
    </location>
</feature>
<keyword evidence="3 6" id="KW-0479">Metal-binding</keyword>
<dbReference type="Gene3D" id="1.10.760.10">
    <property type="entry name" value="Cytochrome c-like domain"/>
    <property type="match status" value="2"/>
</dbReference>
<dbReference type="Proteomes" id="UP000295131">
    <property type="component" value="Unassembled WGS sequence"/>
</dbReference>
<dbReference type="PANTHER" id="PTHR11961">
    <property type="entry name" value="CYTOCHROME C"/>
    <property type="match status" value="1"/>
</dbReference>
<dbReference type="PROSITE" id="PS51007">
    <property type="entry name" value="CYTC"/>
    <property type="match status" value="2"/>
</dbReference>
<keyword evidence="8" id="KW-0732">Signal</keyword>
<dbReference type="InterPro" id="IPR002327">
    <property type="entry name" value="Cyt_c_1A/1B"/>
</dbReference>
<name>A0A4R5PLS8_9HYPH</name>
<keyword evidence="1" id="KW-0813">Transport</keyword>
<dbReference type="RefSeq" id="WP_133285005.1">
    <property type="nucleotide sequence ID" value="NZ_SMSI01000002.1"/>
</dbReference>
<evidence type="ECO:0000256" key="1">
    <source>
        <dbReference type="ARBA" id="ARBA00022448"/>
    </source>
</evidence>
<evidence type="ECO:0000256" key="3">
    <source>
        <dbReference type="ARBA" id="ARBA00022723"/>
    </source>
</evidence>
<evidence type="ECO:0000313" key="10">
    <source>
        <dbReference type="EMBL" id="TDH36308.1"/>
    </source>
</evidence>
<dbReference type="GO" id="GO:0046872">
    <property type="term" value="F:metal ion binding"/>
    <property type="evidence" value="ECO:0007669"/>
    <property type="project" value="UniProtKB-KW"/>
</dbReference>
<reference evidence="10 11" key="1">
    <citation type="journal article" date="2013" name="Int. J. Syst. Evol. Microbiol.">
        <title>Hoeflea suaedae sp. nov., an endophytic bacterium isolated from the root of the halophyte Suaeda maritima.</title>
        <authorList>
            <person name="Chung E.J."/>
            <person name="Park J.A."/>
            <person name="Pramanik P."/>
            <person name="Bibi F."/>
            <person name="Jeon C.O."/>
            <person name="Chung Y.R."/>
        </authorList>
    </citation>
    <scope>NUCLEOTIDE SEQUENCE [LARGE SCALE GENOMIC DNA]</scope>
    <source>
        <strain evidence="10 11">YC6898</strain>
    </source>
</reference>
<keyword evidence="11" id="KW-1185">Reference proteome</keyword>
<organism evidence="10 11">
    <name type="scientific">Pseudohoeflea suaedae</name>
    <dbReference type="NCBI Taxonomy" id="877384"/>
    <lineage>
        <taxon>Bacteria</taxon>
        <taxon>Pseudomonadati</taxon>
        <taxon>Pseudomonadota</taxon>
        <taxon>Alphaproteobacteria</taxon>
        <taxon>Hyphomicrobiales</taxon>
        <taxon>Rhizobiaceae</taxon>
        <taxon>Pseudohoeflea</taxon>
    </lineage>
</organism>
<evidence type="ECO:0000256" key="8">
    <source>
        <dbReference type="SAM" id="SignalP"/>
    </source>
</evidence>
<evidence type="ECO:0000256" key="6">
    <source>
        <dbReference type="PROSITE-ProRule" id="PRU00433"/>
    </source>
</evidence>
<proteinExistence type="predicted"/>
<evidence type="ECO:0000256" key="2">
    <source>
        <dbReference type="ARBA" id="ARBA00022617"/>
    </source>
</evidence>
<dbReference type="GO" id="GO:0020037">
    <property type="term" value="F:heme binding"/>
    <property type="evidence" value="ECO:0007669"/>
    <property type="project" value="InterPro"/>
</dbReference>
<evidence type="ECO:0000256" key="7">
    <source>
        <dbReference type="SAM" id="MobiDB-lite"/>
    </source>
</evidence>
<dbReference type="AlphaFoldDB" id="A0A4R5PLS8"/>
<evidence type="ECO:0000259" key="9">
    <source>
        <dbReference type="PROSITE" id="PS51007"/>
    </source>
</evidence>